<dbReference type="PANTHER" id="PTHR33397">
    <property type="entry name" value="UPF0331 PROTEIN YUTE"/>
    <property type="match status" value="1"/>
</dbReference>
<dbReference type="STRING" id="1817895.AUJ95_07440"/>
<dbReference type="Pfam" id="PF01934">
    <property type="entry name" value="HepT-like"/>
    <property type="match status" value="1"/>
</dbReference>
<accession>A0A1J5E3R1</accession>
<dbReference type="EMBL" id="MNYI01000192">
    <property type="protein sequence ID" value="OIP37950.1"/>
    <property type="molecule type" value="Genomic_DNA"/>
</dbReference>
<organism evidence="6 7">
    <name type="scientific">Candidatus Desantisbacteria bacterium CG2_30_40_21</name>
    <dbReference type="NCBI Taxonomy" id="1817895"/>
    <lineage>
        <taxon>Bacteria</taxon>
        <taxon>Candidatus Desantisiibacteriota</taxon>
    </lineage>
</organism>
<dbReference type="Proteomes" id="UP000183085">
    <property type="component" value="Unassembled WGS sequence"/>
</dbReference>
<dbReference type="InterPro" id="IPR043519">
    <property type="entry name" value="NT_sf"/>
</dbReference>
<keyword evidence="3" id="KW-0378">Hydrolase</keyword>
<comment type="similarity">
    <text evidence="4">Belongs to the HepT RNase toxin family.</text>
</comment>
<dbReference type="GO" id="GO:0110001">
    <property type="term" value="C:toxin-antitoxin complex"/>
    <property type="evidence" value="ECO:0007669"/>
    <property type="project" value="InterPro"/>
</dbReference>
<evidence type="ECO:0000256" key="1">
    <source>
        <dbReference type="ARBA" id="ARBA00022649"/>
    </source>
</evidence>
<evidence type="ECO:0000256" key="3">
    <source>
        <dbReference type="ARBA" id="ARBA00022801"/>
    </source>
</evidence>
<evidence type="ECO:0000313" key="7">
    <source>
        <dbReference type="Proteomes" id="UP000183085"/>
    </source>
</evidence>
<gene>
    <name evidence="6" type="ORF">AUJ95_07440</name>
</gene>
<feature type="domain" description="Polymerase beta nucleotidyltransferase" evidence="5">
    <location>
        <begin position="11"/>
        <end position="104"/>
    </location>
</feature>
<protein>
    <recommendedName>
        <fullName evidence="5">Polymerase beta nucleotidyltransferase domain-containing protein</fullName>
    </recommendedName>
</protein>
<dbReference type="NCBIfam" id="NF047752">
    <property type="entry name" value="MntA_antitoxin"/>
    <property type="match status" value="1"/>
</dbReference>
<dbReference type="Gene3D" id="1.20.120.580">
    <property type="entry name" value="bsu32300-like"/>
    <property type="match status" value="1"/>
</dbReference>
<name>A0A1J5E3R1_9BACT</name>
<dbReference type="InterPro" id="IPR037038">
    <property type="entry name" value="HepT-like_sf"/>
</dbReference>
<dbReference type="InterPro" id="IPR052379">
    <property type="entry name" value="Type_VII_TA_RNase"/>
</dbReference>
<keyword evidence="1" id="KW-1277">Toxin-antitoxin system</keyword>
<dbReference type="InterPro" id="IPR008201">
    <property type="entry name" value="HepT-like"/>
</dbReference>
<dbReference type="NCBIfam" id="NF047751">
    <property type="entry name" value="HepT_toxin"/>
    <property type="match status" value="1"/>
</dbReference>
<keyword evidence="2" id="KW-0540">Nuclease</keyword>
<reference evidence="6 7" key="1">
    <citation type="journal article" date="2016" name="Environ. Microbiol.">
        <title>Genomic resolution of a cold subsurface aquifer community provides metabolic insights for novel microbes adapted to high CO concentrations.</title>
        <authorList>
            <person name="Probst A.J."/>
            <person name="Castelle C.J."/>
            <person name="Singh A."/>
            <person name="Brown C.T."/>
            <person name="Anantharaman K."/>
            <person name="Sharon I."/>
            <person name="Hug L.A."/>
            <person name="Burstein D."/>
            <person name="Emerson J.B."/>
            <person name="Thomas B.C."/>
            <person name="Banfield J.F."/>
        </authorList>
    </citation>
    <scope>NUCLEOTIDE SEQUENCE [LARGE SCALE GENOMIC DNA]</scope>
    <source>
        <strain evidence="6">CG2_30_40_21</strain>
    </source>
</reference>
<dbReference type="AlphaFoldDB" id="A0A1J5E3R1"/>
<dbReference type="GO" id="GO:0004540">
    <property type="term" value="F:RNA nuclease activity"/>
    <property type="evidence" value="ECO:0007669"/>
    <property type="project" value="InterPro"/>
</dbReference>
<dbReference type="InterPro" id="IPR041633">
    <property type="entry name" value="Polbeta"/>
</dbReference>
<dbReference type="PANTHER" id="PTHR33397:SF3">
    <property type="entry name" value="MRNA NUCLEASE HEPT"/>
    <property type="match status" value="1"/>
</dbReference>
<dbReference type="Gene3D" id="3.30.460.10">
    <property type="entry name" value="Beta Polymerase, domain 2"/>
    <property type="match status" value="1"/>
</dbReference>
<evidence type="ECO:0000256" key="2">
    <source>
        <dbReference type="ARBA" id="ARBA00022722"/>
    </source>
</evidence>
<evidence type="ECO:0000313" key="6">
    <source>
        <dbReference type="EMBL" id="OIP37950.1"/>
    </source>
</evidence>
<evidence type="ECO:0000259" key="5">
    <source>
        <dbReference type="Pfam" id="PF18765"/>
    </source>
</evidence>
<dbReference type="SUPFAM" id="SSF81301">
    <property type="entry name" value="Nucleotidyltransferase"/>
    <property type="match status" value="1"/>
</dbReference>
<dbReference type="GO" id="GO:0016787">
    <property type="term" value="F:hydrolase activity"/>
    <property type="evidence" value="ECO:0007669"/>
    <property type="project" value="UniProtKB-KW"/>
</dbReference>
<proteinExistence type="inferred from homology"/>
<sequence>MKITLEECKQAIVEYSSKDTQVIASYLFGSILTDEIEAEDVDVAFLLEGGDSINGFQYSIKIDTGLCQLTGKDHFDVIIINNAPSAFQYDIITKGQLIFCHDEKQKQAFESLVCREYSGFKHYLEYYDDYLQKRMNGENQRMMFNREIVFQRVNRAEMSLKKLSQLKEIPETNFIVNPHNVALAEHYLRVSVDSLVDLSNHIIAVQGLGRPGSSREIGNILGQANVIPPDFVKKCIALIKLRDRLTHLYWEVEPTEVFEVLQQELINITTFLNCLLQHVENHSSMATE</sequence>
<dbReference type="Pfam" id="PF18765">
    <property type="entry name" value="Polbeta"/>
    <property type="match status" value="1"/>
</dbReference>
<evidence type="ECO:0000256" key="4">
    <source>
        <dbReference type="ARBA" id="ARBA00024207"/>
    </source>
</evidence>
<comment type="caution">
    <text evidence="6">The sequence shown here is derived from an EMBL/GenBank/DDBJ whole genome shotgun (WGS) entry which is preliminary data.</text>
</comment>